<feature type="compositionally biased region" description="Basic and acidic residues" evidence="1">
    <location>
        <begin position="112"/>
        <end position="126"/>
    </location>
</feature>
<evidence type="ECO:0000256" key="1">
    <source>
        <dbReference type="SAM" id="MobiDB-lite"/>
    </source>
</evidence>
<evidence type="ECO:0000313" key="2">
    <source>
        <dbReference type="EMBL" id="KAG5997094.1"/>
    </source>
</evidence>
<dbReference type="AlphaFoldDB" id="A0A9P7N6F3"/>
<accession>A0A9P7N6F3</accession>
<keyword evidence="3" id="KW-1185">Reference proteome</keyword>
<reference evidence="2" key="1">
    <citation type="journal article" date="2020" name="bioRxiv">
        <title>Whole genome comparisons of ergot fungi reveals the divergence and evolution of species within the genus Claviceps are the result of varying mechanisms driving genome evolution and host range expansion.</title>
        <authorList>
            <person name="Wyka S.A."/>
            <person name="Mondo S.J."/>
            <person name="Liu M."/>
            <person name="Dettman J."/>
            <person name="Nalam V."/>
            <person name="Broders K.D."/>
        </authorList>
    </citation>
    <scope>NUCLEOTIDE SEQUENCE</scope>
    <source>
        <strain evidence="2">CCC 602</strain>
    </source>
</reference>
<comment type="caution">
    <text evidence="2">The sequence shown here is derived from an EMBL/GenBank/DDBJ whole genome shotgun (WGS) entry which is preliminary data.</text>
</comment>
<dbReference type="EMBL" id="SRPW01001989">
    <property type="protein sequence ID" value="KAG5997094.1"/>
    <property type="molecule type" value="Genomic_DNA"/>
</dbReference>
<evidence type="ECO:0000313" key="3">
    <source>
        <dbReference type="Proteomes" id="UP000748025"/>
    </source>
</evidence>
<dbReference type="Proteomes" id="UP000748025">
    <property type="component" value="Unassembled WGS sequence"/>
</dbReference>
<feature type="region of interest" description="Disordered" evidence="1">
    <location>
        <begin position="193"/>
        <end position="216"/>
    </location>
</feature>
<organism evidence="2 3">
    <name type="scientific">Claviceps pusilla</name>
    <dbReference type="NCBI Taxonomy" id="123648"/>
    <lineage>
        <taxon>Eukaryota</taxon>
        <taxon>Fungi</taxon>
        <taxon>Dikarya</taxon>
        <taxon>Ascomycota</taxon>
        <taxon>Pezizomycotina</taxon>
        <taxon>Sordariomycetes</taxon>
        <taxon>Hypocreomycetidae</taxon>
        <taxon>Hypocreales</taxon>
        <taxon>Clavicipitaceae</taxon>
        <taxon>Claviceps</taxon>
    </lineage>
</organism>
<name>A0A9P7N6F3_9HYPO</name>
<protein>
    <submittedName>
        <fullName evidence="2">Uncharacterized protein</fullName>
    </submittedName>
</protein>
<gene>
    <name evidence="2" type="ORF">E4U43_002727</name>
</gene>
<sequence length="216" mass="24707">MISQAVVCRLRDWALSCGLLDPYRAKRQEERVPALIIDAEDQRTYWSSQGLLGSRLRQFMLLMRAYGFLSWPTNGFKDLPFLLPEDLKTVSDLAYIKASQHPLRVTAHETFTSHDRAERSRADNARPFDPMGDYQVPPTSPGRQLILRTLCLVRKEFPINIGSVSVAPPPLLLAWPSIKETTLTQEPYPRSRILKHQRNEREAPSPRGVALFMSHK</sequence>
<proteinExistence type="predicted"/>
<feature type="region of interest" description="Disordered" evidence="1">
    <location>
        <begin position="112"/>
        <end position="135"/>
    </location>
</feature>